<evidence type="ECO:0000313" key="12">
    <source>
        <dbReference type="EMBL" id="TDS86330.1"/>
    </source>
</evidence>
<evidence type="ECO:0000313" key="13">
    <source>
        <dbReference type="Proteomes" id="UP000294506"/>
    </source>
</evidence>
<evidence type="ECO:0000259" key="10">
    <source>
        <dbReference type="Pfam" id="PF00107"/>
    </source>
</evidence>
<accession>A0A4R7G540</accession>
<dbReference type="NCBIfam" id="TIGR02822">
    <property type="entry name" value="adh_fam_2"/>
    <property type="match status" value="1"/>
</dbReference>
<keyword evidence="5" id="KW-0862">Zinc</keyword>
<dbReference type="RefSeq" id="WP_133725948.1">
    <property type="nucleotide sequence ID" value="NZ_SOAN01000003.1"/>
</dbReference>
<dbReference type="GO" id="GO:0046872">
    <property type="term" value="F:metal ion binding"/>
    <property type="evidence" value="ECO:0007669"/>
    <property type="project" value="UniProtKB-KW"/>
</dbReference>
<reference evidence="12 13" key="1">
    <citation type="submission" date="2019-03" db="EMBL/GenBank/DDBJ databases">
        <title>Genomic Encyclopedia of Type Strains, Phase III (KMG-III): the genomes of soil and plant-associated and newly described type strains.</title>
        <authorList>
            <person name="Whitman W."/>
        </authorList>
    </citation>
    <scope>NUCLEOTIDE SEQUENCE [LARGE SCALE GENOMIC DNA]</scope>
    <source>
        <strain evidence="12 13">DSM 27373</strain>
    </source>
</reference>
<evidence type="ECO:0000256" key="4">
    <source>
        <dbReference type="ARBA" id="ARBA00022723"/>
    </source>
</evidence>
<gene>
    <name evidence="12" type="ORF">EV640_10316</name>
</gene>
<dbReference type="GO" id="GO:0005737">
    <property type="term" value="C:cytoplasm"/>
    <property type="evidence" value="ECO:0007669"/>
    <property type="project" value="TreeGrafter"/>
</dbReference>
<dbReference type="InterPro" id="IPR036291">
    <property type="entry name" value="NAD(P)-bd_dom_sf"/>
</dbReference>
<organism evidence="12 13">
    <name type="scientific">Nesterenkonia aurantiaca</name>
    <dbReference type="NCBI Taxonomy" id="1436010"/>
    <lineage>
        <taxon>Bacteria</taxon>
        <taxon>Bacillati</taxon>
        <taxon>Actinomycetota</taxon>
        <taxon>Actinomycetes</taxon>
        <taxon>Micrococcales</taxon>
        <taxon>Micrococcaceae</taxon>
        <taxon>Nesterenkonia</taxon>
    </lineage>
</organism>
<dbReference type="CDD" id="cd08298">
    <property type="entry name" value="CAD2"/>
    <property type="match status" value="1"/>
</dbReference>
<comment type="catalytic activity">
    <reaction evidence="8">
        <text>a primary alcohol + NAD(+) = an aldehyde + NADH + H(+)</text>
        <dbReference type="Rhea" id="RHEA:10736"/>
        <dbReference type="ChEBI" id="CHEBI:15378"/>
        <dbReference type="ChEBI" id="CHEBI:15734"/>
        <dbReference type="ChEBI" id="CHEBI:17478"/>
        <dbReference type="ChEBI" id="CHEBI:57540"/>
        <dbReference type="ChEBI" id="CHEBI:57945"/>
        <dbReference type="EC" id="1.1.1.1"/>
    </reaction>
</comment>
<protein>
    <recommendedName>
        <fullName evidence="3">alcohol dehydrogenase</fullName>
        <ecNumber evidence="3">1.1.1.1</ecNumber>
    </recommendedName>
</protein>
<sequence length="333" mass="35900">MKAWRSSSISTTLERAEMPVPTPEPDEVLLRVEACGVCRTDLHVIDHELPPRRADVVPGHQIVGIVEARGAAVRRIELGDRVGAAWLRRTCGLCAWCRTGRENLCPDSLYTGWDADGGFADYATVPASYTYPLGPEADPVRTAPLLCAGIIGYRAFMRSRLPPGGRLGLYGFGSSGHLTAQLAMAFGAQVCVMTRGQTNRRLARQLGVDFVSDAFAEPPGPLDAAIIFAPAGELVPAALRATARGGTVTIAGIHMSDIPQMPYQQTLFYERDLRTVTANTRTDGIEFLRLAQHLGIAAEVTVYRFDALPTALEDLRASRVSGSLVLSDRPGTV</sequence>
<dbReference type="PANTHER" id="PTHR42940:SF8">
    <property type="entry name" value="VACUOLAR PROTEIN SORTING-ASSOCIATED PROTEIN 11"/>
    <property type="match status" value="1"/>
</dbReference>
<dbReference type="Pfam" id="PF00107">
    <property type="entry name" value="ADH_zinc_N"/>
    <property type="match status" value="1"/>
</dbReference>
<evidence type="ECO:0000256" key="3">
    <source>
        <dbReference type="ARBA" id="ARBA00013190"/>
    </source>
</evidence>
<comment type="similarity">
    <text evidence="2">Belongs to the zinc-containing alcohol dehydrogenase family.</text>
</comment>
<dbReference type="Gene3D" id="3.40.50.720">
    <property type="entry name" value="NAD(P)-binding Rossmann-like Domain"/>
    <property type="match status" value="1"/>
</dbReference>
<dbReference type="GO" id="GO:0004022">
    <property type="term" value="F:alcohol dehydrogenase (NAD+) activity"/>
    <property type="evidence" value="ECO:0007669"/>
    <property type="project" value="UniProtKB-EC"/>
</dbReference>
<feature type="domain" description="Alcohol dehydrogenase-like N-terminal" evidence="11">
    <location>
        <begin position="25"/>
        <end position="133"/>
    </location>
</feature>
<dbReference type="SUPFAM" id="SSF51735">
    <property type="entry name" value="NAD(P)-binding Rossmann-fold domains"/>
    <property type="match status" value="1"/>
</dbReference>
<keyword evidence="13" id="KW-1185">Reference proteome</keyword>
<dbReference type="Pfam" id="PF08240">
    <property type="entry name" value="ADH_N"/>
    <property type="match status" value="1"/>
</dbReference>
<dbReference type="SUPFAM" id="SSF50129">
    <property type="entry name" value="GroES-like"/>
    <property type="match status" value="1"/>
</dbReference>
<evidence type="ECO:0000256" key="7">
    <source>
        <dbReference type="ARBA" id="ARBA00049164"/>
    </source>
</evidence>
<comment type="cofactor">
    <cofactor evidence="1">
        <name>Zn(2+)</name>
        <dbReference type="ChEBI" id="CHEBI:29105"/>
    </cofactor>
</comment>
<comment type="catalytic activity">
    <reaction evidence="7">
        <text>a secondary alcohol + NAD(+) = a ketone + NADH + H(+)</text>
        <dbReference type="Rhea" id="RHEA:10740"/>
        <dbReference type="ChEBI" id="CHEBI:15378"/>
        <dbReference type="ChEBI" id="CHEBI:17087"/>
        <dbReference type="ChEBI" id="CHEBI:35681"/>
        <dbReference type="ChEBI" id="CHEBI:57540"/>
        <dbReference type="ChEBI" id="CHEBI:57945"/>
        <dbReference type="EC" id="1.1.1.1"/>
    </reaction>
</comment>
<feature type="domain" description="Alcohol dehydrogenase-like C-terminal" evidence="10">
    <location>
        <begin position="176"/>
        <end position="290"/>
    </location>
</feature>
<proteinExistence type="inferred from homology"/>
<dbReference type="InterPro" id="IPR011032">
    <property type="entry name" value="GroES-like_sf"/>
</dbReference>
<dbReference type="EMBL" id="SOAN01000003">
    <property type="protein sequence ID" value="TDS86330.1"/>
    <property type="molecule type" value="Genomic_DNA"/>
</dbReference>
<evidence type="ECO:0000256" key="6">
    <source>
        <dbReference type="ARBA" id="ARBA00023002"/>
    </source>
</evidence>
<evidence type="ECO:0000256" key="1">
    <source>
        <dbReference type="ARBA" id="ARBA00001947"/>
    </source>
</evidence>
<dbReference type="InterPro" id="IPR014187">
    <property type="entry name" value="ADH_Zn_typ-2"/>
</dbReference>
<feature type="region of interest" description="Disordered" evidence="9">
    <location>
        <begin position="1"/>
        <end position="22"/>
    </location>
</feature>
<dbReference type="Gene3D" id="3.90.180.10">
    <property type="entry name" value="Medium-chain alcohol dehydrogenases, catalytic domain"/>
    <property type="match status" value="1"/>
</dbReference>
<dbReference type="AlphaFoldDB" id="A0A4R7G540"/>
<feature type="compositionally biased region" description="Polar residues" evidence="9">
    <location>
        <begin position="1"/>
        <end position="13"/>
    </location>
</feature>
<dbReference type="PANTHER" id="PTHR42940">
    <property type="entry name" value="ALCOHOL DEHYDROGENASE 1-RELATED"/>
    <property type="match status" value="1"/>
</dbReference>
<evidence type="ECO:0000256" key="5">
    <source>
        <dbReference type="ARBA" id="ARBA00022833"/>
    </source>
</evidence>
<dbReference type="Proteomes" id="UP000294506">
    <property type="component" value="Unassembled WGS sequence"/>
</dbReference>
<keyword evidence="4" id="KW-0479">Metal-binding</keyword>
<dbReference type="InterPro" id="IPR013154">
    <property type="entry name" value="ADH-like_N"/>
</dbReference>
<comment type="caution">
    <text evidence="12">The sequence shown here is derived from an EMBL/GenBank/DDBJ whole genome shotgun (WGS) entry which is preliminary data.</text>
</comment>
<dbReference type="InterPro" id="IPR013149">
    <property type="entry name" value="ADH-like_C"/>
</dbReference>
<keyword evidence="6" id="KW-0560">Oxidoreductase</keyword>
<evidence type="ECO:0000259" key="11">
    <source>
        <dbReference type="Pfam" id="PF08240"/>
    </source>
</evidence>
<evidence type="ECO:0000256" key="8">
    <source>
        <dbReference type="ARBA" id="ARBA00049243"/>
    </source>
</evidence>
<evidence type="ECO:0000256" key="9">
    <source>
        <dbReference type="SAM" id="MobiDB-lite"/>
    </source>
</evidence>
<evidence type="ECO:0000256" key="2">
    <source>
        <dbReference type="ARBA" id="ARBA00008072"/>
    </source>
</evidence>
<name>A0A4R7G540_9MICC</name>
<dbReference type="EC" id="1.1.1.1" evidence="3"/>